<protein>
    <submittedName>
        <fullName evidence="2">Uncharacterized protein</fullName>
    </submittedName>
</protein>
<gene>
    <name evidence="2" type="ORF">RSOL_559580</name>
</gene>
<evidence type="ECO:0000256" key="1">
    <source>
        <dbReference type="SAM" id="MobiDB-lite"/>
    </source>
</evidence>
<organism evidence="2 3">
    <name type="scientific">Rhizoctonia solani AG-3 Rhs1AP</name>
    <dbReference type="NCBI Taxonomy" id="1086054"/>
    <lineage>
        <taxon>Eukaryota</taxon>
        <taxon>Fungi</taxon>
        <taxon>Dikarya</taxon>
        <taxon>Basidiomycota</taxon>
        <taxon>Agaricomycotina</taxon>
        <taxon>Agaricomycetes</taxon>
        <taxon>Cantharellales</taxon>
        <taxon>Ceratobasidiaceae</taxon>
        <taxon>Rhizoctonia</taxon>
    </lineage>
</organism>
<proteinExistence type="predicted"/>
<name>X8JVG4_9AGAM</name>
<dbReference type="EMBL" id="JATN01000125">
    <property type="protein sequence ID" value="EUC67709.1"/>
    <property type="molecule type" value="Genomic_DNA"/>
</dbReference>
<evidence type="ECO:0000313" key="3">
    <source>
        <dbReference type="Proteomes" id="UP000030108"/>
    </source>
</evidence>
<dbReference type="Proteomes" id="UP000030108">
    <property type="component" value="Unassembled WGS sequence"/>
</dbReference>
<reference evidence="3" key="1">
    <citation type="journal article" date="2014" name="Genome Announc.">
        <title>Draft genome sequence of the plant-pathogenic soil fungus Rhizoctonia solani anastomosis group 3 strain Rhs1AP.</title>
        <authorList>
            <person name="Cubeta M.A."/>
            <person name="Thomas E."/>
            <person name="Dean R.A."/>
            <person name="Jabaji S."/>
            <person name="Neate S.M."/>
            <person name="Tavantzis S."/>
            <person name="Toda T."/>
            <person name="Vilgalys R."/>
            <person name="Bharathan N."/>
            <person name="Fedorova-Abrams N."/>
            <person name="Pakala S.B."/>
            <person name="Pakala S.M."/>
            <person name="Zafar N."/>
            <person name="Joardar V."/>
            <person name="Losada L."/>
            <person name="Nierman W.C."/>
        </authorList>
    </citation>
    <scope>NUCLEOTIDE SEQUENCE [LARGE SCALE GENOMIC DNA]</scope>
    <source>
        <strain evidence="3">AG-3</strain>
    </source>
</reference>
<evidence type="ECO:0000313" key="2">
    <source>
        <dbReference type="EMBL" id="EUC67709.1"/>
    </source>
</evidence>
<dbReference type="AlphaFoldDB" id="X8JVG4"/>
<comment type="caution">
    <text evidence="2">The sequence shown here is derived from an EMBL/GenBank/DDBJ whole genome shotgun (WGS) entry which is preliminary data.</text>
</comment>
<accession>X8JVG4</accession>
<sequence>MQCRCVRERPRVGRVLASGLARRVLASGLARLRFASGPTCSTVAEVWAQSTASALRPQASTPQWGLEAISTPSAPSGPLDSLCPPPPLRPAIPSTQHARRERGRNLGHNRLCMYEPSLEPSGSPSVLQRSTVARRVRMNVNHGVHLTKRVPPHGAPNRGNMANQATPPPSQRARNDIR</sequence>
<feature type="non-terminal residue" evidence="2">
    <location>
        <position position="178"/>
    </location>
</feature>
<feature type="region of interest" description="Disordered" evidence="1">
    <location>
        <begin position="146"/>
        <end position="178"/>
    </location>
</feature>